<evidence type="ECO:0000256" key="2">
    <source>
        <dbReference type="ARBA" id="ARBA00009748"/>
    </source>
</evidence>
<feature type="region of interest" description="Disordered" evidence="9">
    <location>
        <begin position="142"/>
        <end position="166"/>
    </location>
</feature>
<proteinExistence type="inferred from homology"/>
<evidence type="ECO:0000256" key="3">
    <source>
        <dbReference type="ARBA" id="ARBA00022475"/>
    </source>
</evidence>
<evidence type="ECO:0000259" key="11">
    <source>
        <dbReference type="SMART" id="SM00499"/>
    </source>
</evidence>
<comment type="similarity">
    <text evidence="2">Belongs to the plant LTP family.</text>
</comment>
<dbReference type="AlphaFoldDB" id="A0A438GGM0"/>
<keyword evidence="3" id="KW-1003">Cell membrane</keyword>
<protein>
    <submittedName>
        <fullName evidence="12">Non-specific lipid transfer protein GPI-anchored 2</fullName>
    </submittedName>
</protein>
<evidence type="ECO:0000256" key="10">
    <source>
        <dbReference type="SAM" id="SignalP"/>
    </source>
</evidence>
<evidence type="ECO:0000256" key="8">
    <source>
        <dbReference type="ARBA" id="ARBA00023288"/>
    </source>
</evidence>
<dbReference type="SMART" id="SM00499">
    <property type="entry name" value="AAI"/>
    <property type="match status" value="1"/>
</dbReference>
<feature type="domain" description="Bifunctional inhibitor/plant lipid transfer protein/seed storage helical" evidence="11">
    <location>
        <begin position="65"/>
        <end position="141"/>
    </location>
</feature>
<feature type="compositionally biased region" description="Low complexity" evidence="9">
    <location>
        <begin position="142"/>
        <end position="161"/>
    </location>
</feature>
<reference evidence="12 13" key="1">
    <citation type="journal article" date="2018" name="PLoS Genet.">
        <title>Population sequencing reveals clonal diversity and ancestral inbreeding in the grapevine cultivar Chardonnay.</title>
        <authorList>
            <person name="Roach M.J."/>
            <person name="Johnson D.L."/>
            <person name="Bohlmann J."/>
            <person name="van Vuuren H.J."/>
            <person name="Jones S.J."/>
            <person name="Pretorius I.S."/>
            <person name="Schmidt S.A."/>
            <person name="Borneman A.R."/>
        </authorList>
    </citation>
    <scope>NUCLEOTIDE SEQUENCE [LARGE SCALE GENOMIC DNA]</scope>
    <source>
        <strain evidence="13">cv. Chardonnay</strain>
        <tissue evidence="12">Leaf</tissue>
    </source>
</reference>
<dbReference type="CDD" id="cd00010">
    <property type="entry name" value="AAI_LTSS"/>
    <property type="match status" value="1"/>
</dbReference>
<keyword evidence="8" id="KW-0449">Lipoprotein</keyword>
<dbReference type="GO" id="GO:0005886">
    <property type="term" value="C:plasma membrane"/>
    <property type="evidence" value="ECO:0007669"/>
    <property type="project" value="UniProtKB-SubCell"/>
</dbReference>
<sequence>MATTSSFIVAVAVITMCAGAMAQAPEPSIYSGMAPGPSSYAGIAPAPYMGMPPEPMGPAPAADDCVTNVLNMSDCLSYVAEGSNVTVPDKPCCPELAGLLDSHPLCLCTLLGSASTYGVNVTKALTLPGVCGVPTPPLSMCPGSPTGSPAGSPAGLSEGSPTGSIAESPKKPWNFNHCGVLLSGLPSWLSHFVSHSTLLISKFMAQNNSSFSSSVDQCCNHYSMPSDPNNNM</sequence>
<dbReference type="Gene3D" id="1.10.110.10">
    <property type="entry name" value="Plant lipid-transfer and hydrophobic proteins"/>
    <property type="match status" value="1"/>
</dbReference>
<dbReference type="InterPro" id="IPR043325">
    <property type="entry name" value="LTSS"/>
</dbReference>
<dbReference type="Pfam" id="PF14368">
    <property type="entry name" value="LTP_2"/>
    <property type="match status" value="1"/>
</dbReference>
<dbReference type="SUPFAM" id="SSF47699">
    <property type="entry name" value="Bifunctional inhibitor/lipid-transfer protein/seed storage 2S albumin"/>
    <property type="match status" value="1"/>
</dbReference>
<evidence type="ECO:0000256" key="7">
    <source>
        <dbReference type="ARBA" id="ARBA00023180"/>
    </source>
</evidence>
<name>A0A438GGM0_VITVI</name>
<dbReference type="EMBL" id="QGNW01000440">
    <property type="protein sequence ID" value="RVW71347.1"/>
    <property type="molecule type" value="Genomic_DNA"/>
</dbReference>
<dbReference type="GO" id="GO:0098552">
    <property type="term" value="C:side of membrane"/>
    <property type="evidence" value="ECO:0007669"/>
    <property type="project" value="UniProtKB-KW"/>
</dbReference>
<evidence type="ECO:0000256" key="6">
    <source>
        <dbReference type="ARBA" id="ARBA00023157"/>
    </source>
</evidence>
<keyword evidence="5 10" id="KW-0732">Signal</keyword>
<evidence type="ECO:0000256" key="1">
    <source>
        <dbReference type="ARBA" id="ARBA00004609"/>
    </source>
</evidence>
<keyword evidence="6" id="KW-1015">Disulfide bond</keyword>
<gene>
    <name evidence="12" type="primary">LTPG2_1</name>
    <name evidence="12" type="ORF">CK203_059960</name>
</gene>
<evidence type="ECO:0000256" key="5">
    <source>
        <dbReference type="ARBA" id="ARBA00022729"/>
    </source>
</evidence>
<feature type="chain" id="PRO_5018995688" evidence="10">
    <location>
        <begin position="23"/>
        <end position="232"/>
    </location>
</feature>
<dbReference type="Proteomes" id="UP000288805">
    <property type="component" value="Unassembled WGS sequence"/>
</dbReference>
<keyword evidence="4" id="KW-0336">GPI-anchor</keyword>
<comment type="caution">
    <text evidence="12">The sequence shown here is derived from an EMBL/GenBank/DDBJ whole genome shotgun (WGS) entry which is preliminary data.</text>
</comment>
<accession>A0A438GGM0</accession>
<dbReference type="InterPro" id="IPR036312">
    <property type="entry name" value="Bifun_inhib/LTP/seed_sf"/>
</dbReference>
<evidence type="ECO:0000256" key="9">
    <source>
        <dbReference type="SAM" id="MobiDB-lite"/>
    </source>
</evidence>
<evidence type="ECO:0000313" key="13">
    <source>
        <dbReference type="Proteomes" id="UP000288805"/>
    </source>
</evidence>
<feature type="signal peptide" evidence="10">
    <location>
        <begin position="1"/>
        <end position="22"/>
    </location>
</feature>
<comment type="subcellular location">
    <subcellularLocation>
        <location evidence="1">Cell membrane</location>
        <topology evidence="1">Lipid-anchor</topology>
        <topology evidence="1">GPI-anchor</topology>
    </subcellularLocation>
</comment>
<keyword evidence="4" id="KW-0472">Membrane</keyword>
<organism evidence="12 13">
    <name type="scientific">Vitis vinifera</name>
    <name type="common">Grape</name>
    <dbReference type="NCBI Taxonomy" id="29760"/>
    <lineage>
        <taxon>Eukaryota</taxon>
        <taxon>Viridiplantae</taxon>
        <taxon>Streptophyta</taxon>
        <taxon>Embryophyta</taxon>
        <taxon>Tracheophyta</taxon>
        <taxon>Spermatophyta</taxon>
        <taxon>Magnoliopsida</taxon>
        <taxon>eudicotyledons</taxon>
        <taxon>Gunneridae</taxon>
        <taxon>Pentapetalae</taxon>
        <taxon>rosids</taxon>
        <taxon>Vitales</taxon>
        <taxon>Vitaceae</taxon>
        <taxon>Viteae</taxon>
        <taxon>Vitis</taxon>
    </lineage>
</organism>
<dbReference type="InterPro" id="IPR016140">
    <property type="entry name" value="Bifunc_inhib/LTP/seed_store"/>
</dbReference>
<keyword evidence="7" id="KW-0325">Glycoprotein</keyword>
<evidence type="ECO:0000313" key="12">
    <source>
        <dbReference type="EMBL" id="RVW71347.1"/>
    </source>
</evidence>
<dbReference type="PANTHER" id="PTHR33044">
    <property type="entry name" value="BIFUNCTIONAL INHIBITOR/LIPID-TRANSFER PROTEIN/SEED STORAGE 2S ALBUMIN SUPERFAMILY PROTEIN-RELATED"/>
    <property type="match status" value="1"/>
</dbReference>
<evidence type="ECO:0000256" key="4">
    <source>
        <dbReference type="ARBA" id="ARBA00022622"/>
    </source>
</evidence>